<dbReference type="InterPro" id="IPR047664">
    <property type="entry name" value="SWEET"/>
</dbReference>
<dbReference type="InterPro" id="IPR004316">
    <property type="entry name" value="SWEET_rpt"/>
</dbReference>
<evidence type="ECO:0000256" key="7">
    <source>
        <dbReference type="ARBA" id="ARBA00022737"/>
    </source>
</evidence>
<dbReference type="Pfam" id="PF03083">
    <property type="entry name" value="MtN3_slv"/>
    <property type="match status" value="1"/>
</dbReference>
<organism evidence="12">
    <name type="scientific">Lotus japonicus</name>
    <name type="common">Lotus corniculatus var. japonicus</name>
    <dbReference type="NCBI Taxonomy" id="34305"/>
    <lineage>
        <taxon>Eukaryota</taxon>
        <taxon>Viridiplantae</taxon>
        <taxon>Streptophyta</taxon>
        <taxon>Embryophyta</taxon>
        <taxon>Tracheophyta</taxon>
        <taxon>Spermatophyta</taxon>
        <taxon>Magnoliopsida</taxon>
        <taxon>eudicotyledons</taxon>
        <taxon>Gunneridae</taxon>
        <taxon>Pentapetalae</taxon>
        <taxon>rosids</taxon>
        <taxon>fabids</taxon>
        <taxon>Fabales</taxon>
        <taxon>Fabaceae</taxon>
        <taxon>Papilionoideae</taxon>
        <taxon>50 kb inversion clade</taxon>
        <taxon>NPAAA clade</taxon>
        <taxon>Hologalegina</taxon>
        <taxon>robinioid clade</taxon>
        <taxon>Loteae</taxon>
        <taxon>Lotus</taxon>
    </lineage>
</organism>
<evidence type="ECO:0000256" key="1">
    <source>
        <dbReference type="ARBA" id="ARBA00004651"/>
    </source>
</evidence>
<evidence type="ECO:0000256" key="10">
    <source>
        <dbReference type="SAM" id="MobiDB-lite"/>
    </source>
</evidence>
<protein>
    <recommendedName>
        <fullName evidence="13">Bidirectional sugar transporter SWEET</fullName>
    </recommendedName>
</protein>
<dbReference type="GO" id="GO:0005886">
    <property type="term" value="C:plasma membrane"/>
    <property type="evidence" value="ECO:0007669"/>
    <property type="project" value="UniProtKB-SubCell"/>
</dbReference>
<keyword evidence="9 11" id="KW-0472">Membrane</keyword>
<comment type="similarity">
    <text evidence="2">Belongs to the SWEET sugar transporter family.</text>
</comment>
<evidence type="ECO:0000256" key="3">
    <source>
        <dbReference type="ARBA" id="ARBA00022448"/>
    </source>
</evidence>
<evidence type="ECO:0000256" key="5">
    <source>
        <dbReference type="ARBA" id="ARBA00022597"/>
    </source>
</evidence>
<evidence type="ECO:0000313" key="12">
    <source>
        <dbReference type="EMBL" id="AFK42893.1"/>
    </source>
</evidence>
<feature type="transmembrane region" description="Helical" evidence="11">
    <location>
        <begin position="30"/>
        <end position="49"/>
    </location>
</feature>
<dbReference type="PANTHER" id="PTHR10791:SF222">
    <property type="entry name" value="BIDIRECTIONAL SUGAR TRANSPORTER SWEET15"/>
    <property type="match status" value="1"/>
</dbReference>
<keyword evidence="8 11" id="KW-1133">Transmembrane helix</keyword>
<evidence type="ECO:0000256" key="2">
    <source>
        <dbReference type="ARBA" id="ARBA00007809"/>
    </source>
</evidence>
<evidence type="ECO:0000256" key="11">
    <source>
        <dbReference type="SAM" id="Phobius"/>
    </source>
</evidence>
<evidence type="ECO:0000256" key="9">
    <source>
        <dbReference type="ARBA" id="ARBA00023136"/>
    </source>
</evidence>
<accession>I3SRK1</accession>
<sequence>MPFYLSFFLTLSAIMWFVYGVLLKDICIAIPNVLGFALGLLQMLLYAIYNDGAKEKVVITEEHALEQMQNVVVMSPLGTCEVCLIPVTNDMSDKGKEVAEEKEKSGEGKDLPA</sequence>
<proteinExistence type="evidence at transcript level"/>
<feature type="transmembrane region" description="Helical" evidence="11">
    <location>
        <begin position="6"/>
        <end position="23"/>
    </location>
</feature>
<name>I3SRK1_LOTJA</name>
<reference evidence="12" key="1">
    <citation type="submission" date="2012-05" db="EMBL/GenBank/DDBJ databases">
        <authorList>
            <person name="Krishnakumar V."/>
            <person name="Cheung F."/>
            <person name="Xiao Y."/>
            <person name="Chan A."/>
            <person name="Moskal W.A."/>
            <person name="Town C.D."/>
        </authorList>
    </citation>
    <scope>NUCLEOTIDE SEQUENCE</scope>
</reference>
<evidence type="ECO:0000256" key="4">
    <source>
        <dbReference type="ARBA" id="ARBA00022475"/>
    </source>
</evidence>
<evidence type="ECO:0000256" key="8">
    <source>
        <dbReference type="ARBA" id="ARBA00022989"/>
    </source>
</evidence>
<keyword evidence="5" id="KW-0762">Sugar transport</keyword>
<feature type="region of interest" description="Disordered" evidence="10">
    <location>
        <begin position="93"/>
        <end position="113"/>
    </location>
</feature>
<dbReference type="GO" id="GO:0051119">
    <property type="term" value="F:sugar transmembrane transporter activity"/>
    <property type="evidence" value="ECO:0007669"/>
    <property type="project" value="InterPro"/>
</dbReference>
<dbReference type="PANTHER" id="PTHR10791">
    <property type="entry name" value="RAG1-ACTIVATING PROTEIN 1"/>
    <property type="match status" value="1"/>
</dbReference>
<comment type="subcellular location">
    <subcellularLocation>
        <location evidence="1">Cell membrane</location>
        <topology evidence="1">Multi-pass membrane protein</topology>
    </subcellularLocation>
</comment>
<dbReference type="EMBL" id="BT143099">
    <property type="protein sequence ID" value="AFK42893.1"/>
    <property type="molecule type" value="mRNA"/>
</dbReference>
<keyword evidence="4" id="KW-1003">Cell membrane</keyword>
<evidence type="ECO:0008006" key="13">
    <source>
        <dbReference type="Google" id="ProtNLM"/>
    </source>
</evidence>
<dbReference type="AlphaFoldDB" id="I3SRK1"/>
<keyword evidence="3" id="KW-0813">Transport</keyword>
<dbReference type="Gene3D" id="1.20.1280.290">
    <property type="match status" value="1"/>
</dbReference>
<keyword evidence="6 11" id="KW-0812">Transmembrane</keyword>
<keyword evidence="7" id="KW-0677">Repeat</keyword>
<evidence type="ECO:0000256" key="6">
    <source>
        <dbReference type="ARBA" id="ARBA00022692"/>
    </source>
</evidence>